<dbReference type="RefSeq" id="XP_051072233.1">
    <property type="nucleotide sequence ID" value="XM_051212098.1"/>
</dbReference>
<evidence type="ECO:0000256" key="3">
    <source>
        <dbReference type="ARBA" id="ARBA00038362"/>
    </source>
</evidence>
<dbReference type="PANTHER" id="PTHR46517">
    <property type="entry name" value="FRUCTOSE-2,6-BISPHOSPHATASE TIGAR"/>
    <property type="match status" value="1"/>
</dbReference>
<keyword evidence="9" id="KW-1185">Reference proteome</keyword>
<evidence type="ECO:0000256" key="5">
    <source>
        <dbReference type="ARBA" id="ARBA00042275"/>
    </source>
</evidence>
<dbReference type="EMBL" id="AMPZ03000002">
    <property type="protein sequence ID" value="KAH9592183.1"/>
    <property type="molecule type" value="Genomic_DNA"/>
</dbReference>
<dbReference type="InterPro" id="IPR013078">
    <property type="entry name" value="His_Pase_superF_clade-1"/>
</dbReference>
<evidence type="ECO:0000256" key="6">
    <source>
        <dbReference type="PIRSR" id="PIRSR613078-1"/>
    </source>
</evidence>
<accession>A0A922LRR1</accession>
<dbReference type="InterPro" id="IPR051695">
    <property type="entry name" value="Phosphoglycerate_Mutase"/>
</dbReference>
<reference evidence="8" key="2">
    <citation type="journal article" date="2019" name="Gigascience">
        <title>High-quality Schistosoma haematobium genome achieved by single-molecule and long-range sequencing.</title>
        <authorList>
            <person name="Stroehlein A.J."/>
            <person name="Korhonen P.K."/>
            <person name="Chong T.M."/>
            <person name="Lim Y.L."/>
            <person name="Chan K.G."/>
            <person name="Webster B."/>
            <person name="Rollinson D."/>
            <person name="Brindley P.J."/>
            <person name="Gasser R.B."/>
            <person name="Young N.D."/>
        </authorList>
    </citation>
    <scope>NUCLEOTIDE SEQUENCE</scope>
</reference>
<feature type="binding site" evidence="7">
    <location>
        <begin position="14"/>
        <end position="21"/>
    </location>
    <ligand>
        <name>substrate</name>
    </ligand>
</feature>
<dbReference type="AlphaFoldDB" id="A0A922LRR1"/>
<dbReference type="CTD" id="24593645"/>
<dbReference type="OrthoDB" id="354304at2759"/>
<dbReference type="PANTHER" id="PTHR46517:SF1">
    <property type="entry name" value="FRUCTOSE-2,6-BISPHOSPHATASE TIGAR"/>
    <property type="match status" value="1"/>
</dbReference>
<dbReference type="Gene3D" id="3.40.50.1240">
    <property type="entry name" value="Phosphoglycerate mutase-like"/>
    <property type="match status" value="1"/>
</dbReference>
<comment type="catalytic activity">
    <reaction evidence="1">
        <text>beta-D-fructose 2,6-bisphosphate + H2O = beta-D-fructose 6-phosphate + phosphate</text>
        <dbReference type="Rhea" id="RHEA:17289"/>
        <dbReference type="ChEBI" id="CHEBI:15377"/>
        <dbReference type="ChEBI" id="CHEBI:43474"/>
        <dbReference type="ChEBI" id="CHEBI:57634"/>
        <dbReference type="ChEBI" id="CHEBI:58579"/>
        <dbReference type="EC" id="3.1.3.46"/>
    </reaction>
</comment>
<dbReference type="GO" id="GO:0045820">
    <property type="term" value="P:negative regulation of glycolytic process"/>
    <property type="evidence" value="ECO:0007669"/>
    <property type="project" value="TreeGrafter"/>
</dbReference>
<reference evidence="8" key="1">
    <citation type="journal article" date="2012" name="Nat. Genet.">
        <title>Whole-genome sequence of Schistosoma haematobium.</title>
        <authorList>
            <person name="Young N.D."/>
            <person name="Jex A.R."/>
            <person name="Li B."/>
            <person name="Liu S."/>
            <person name="Yang L."/>
            <person name="Xiong Z."/>
            <person name="Li Y."/>
            <person name="Cantacessi C."/>
            <person name="Hall R.S."/>
            <person name="Xu X."/>
            <person name="Chen F."/>
            <person name="Wu X."/>
            <person name="Zerlotini A."/>
            <person name="Oliveira G."/>
            <person name="Hofmann A."/>
            <person name="Zhang G."/>
            <person name="Fang X."/>
            <person name="Kang Y."/>
            <person name="Campbell B.E."/>
            <person name="Loukas A."/>
            <person name="Ranganathan S."/>
            <person name="Rollinson D."/>
            <person name="Rinaldi G."/>
            <person name="Brindley P.J."/>
            <person name="Yang H."/>
            <person name="Wang J."/>
            <person name="Wang J."/>
            <person name="Gasser R.B."/>
        </authorList>
    </citation>
    <scope>NUCLEOTIDE SEQUENCE</scope>
</reference>
<evidence type="ECO:0000256" key="2">
    <source>
        <dbReference type="ARBA" id="ARBA00022801"/>
    </source>
</evidence>
<dbReference type="Proteomes" id="UP000471633">
    <property type="component" value="Unassembled WGS sequence"/>
</dbReference>
<comment type="caution">
    <text evidence="8">The sequence shown here is derived from an EMBL/GenBank/DDBJ whole genome shotgun (WGS) entry which is preliminary data.</text>
</comment>
<dbReference type="GO" id="GO:0005829">
    <property type="term" value="C:cytosol"/>
    <property type="evidence" value="ECO:0007669"/>
    <property type="project" value="TreeGrafter"/>
</dbReference>
<dbReference type="Pfam" id="PF00300">
    <property type="entry name" value="His_Phos_1"/>
    <property type="match status" value="1"/>
</dbReference>
<gene>
    <name evidence="8" type="ORF">MS3_00004202</name>
</gene>
<feature type="binding site" evidence="7">
    <location>
        <position position="64"/>
    </location>
    <ligand>
        <name>substrate</name>
    </ligand>
</feature>
<feature type="active site" description="Tele-phosphohistidine intermediate" evidence="6">
    <location>
        <position position="15"/>
    </location>
</feature>
<dbReference type="SMART" id="SM00855">
    <property type="entry name" value="PGAM"/>
    <property type="match status" value="1"/>
</dbReference>
<reference evidence="8" key="4">
    <citation type="journal article" date="2022" name="PLoS Pathog.">
        <title>Chromosome-level genome of Schistosoma haematobium underpins genome-wide explorations of molecular variation.</title>
        <authorList>
            <person name="Stroehlein A.J."/>
            <person name="Korhonen P.K."/>
            <person name="Lee V.V."/>
            <person name="Ralph S.A."/>
            <person name="Mentink-Kane M."/>
            <person name="You H."/>
            <person name="McManus D.P."/>
            <person name="Tchuente L.T."/>
            <person name="Stothard J.R."/>
            <person name="Kaur P."/>
            <person name="Dudchenko O."/>
            <person name="Aiden E.L."/>
            <person name="Yang B."/>
            <person name="Yang H."/>
            <person name="Emery A.M."/>
            <person name="Webster B.L."/>
            <person name="Brindley P.J."/>
            <person name="Rollinson D."/>
            <person name="Chang B.C.H."/>
            <person name="Gasser R.B."/>
            <person name="Young N.D."/>
        </authorList>
    </citation>
    <scope>NUCLEOTIDE SEQUENCE</scope>
</reference>
<dbReference type="PROSITE" id="PS00175">
    <property type="entry name" value="PG_MUTASE"/>
    <property type="match status" value="1"/>
</dbReference>
<feature type="active site" description="Proton donor/acceptor" evidence="6">
    <location>
        <position position="86"/>
    </location>
</feature>
<dbReference type="GO" id="GO:0043456">
    <property type="term" value="P:regulation of pentose-phosphate shunt"/>
    <property type="evidence" value="ECO:0007669"/>
    <property type="project" value="TreeGrafter"/>
</dbReference>
<evidence type="ECO:0000256" key="1">
    <source>
        <dbReference type="ARBA" id="ARBA00000464"/>
    </source>
</evidence>
<organism evidence="8 9">
    <name type="scientific">Schistosoma haematobium</name>
    <name type="common">Blood fluke</name>
    <dbReference type="NCBI Taxonomy" id="6185"/>
    <lineage>
        <taxon>Eukaryota</taxon>
        <taxon>Metazoa</taxon>
        <taxon>Spiralia</taxon>
        <taxon>Lophotrochozoa</taxon>
        <taxon>Platyhelminthes</taxon>
        <taxon>Trematoda</taxon>
        <taxon>Digenea</taxon>
        <taxon>Strigeidida</taxon>
        <taxon>Schistosomatoidea</taxon>
        <taxon>Schistosomatidae</taxon>
        <taxon>Schistosoma</taxon>
    </lineage>
</organism>
<dbReference type="InterPro" id="IPR001345">
    <property type="entry name" value="PG/BPGM_mutase_AS"/>
</dbReference>
<dbReference type="GeneID" id="24593645"/>
<dbReference type="GO" id="GO:0004331">
    <property type="term" value="F:fructose-2,6-bisphosphate 2-phosphatase activity"/>
    <property type="evidence" value="ECO:0007669"/>
    <property type="project" value="UniProtKB-EC"/>
</dbReference>
<dbReference type="InterPro" id="IPR029033">
    <property type="entry name" value="His_PPase_superfam"/>
</dbReference>
<protein>
    <recommendedName>
        <fullName evidence="4">Fructose-2,6-bisphosphatase TIGAR</fullName>
    </recommendedName>
    <alternativeName>
        <fullName evidence="5">TP53-induced glycolysis and apoptosis regulator</fullName>
    </alternativeName>
</protein>
<proteinExistence type="inferred from homology"/>
<sequence>MKREILYFYLTLLRHGETAENKNQVIQGHLDTDLSAIGLEQARDIRTLINQSKPDIIISSDLKRARYTAYEITDPSVIELESRIRERNFGSLTGRPRSEVQQFTETNFKTGFECDGWRNIGGECTHEMASRTHDFLLDLCSRLVETRVKHTNVSCQDPFPIIGSSDLLPMGKLICKNFDVFPNVNAKAAESPISTYAGHVLIVGHGGWIRQFLRLLAFHSMYRQNFPKQCVSSVMNNCGICQVGVAFDICSLKAYQKCPQYERGVFMSPLPVFGNIMTHSETSSVKKSIQCSYIHLANPSLPIMTVCYQFNATKSLLEKHEHLQREPHYLAVPTDETCLQEERIPQDDGDEYAGYPLNK</sequence>
<comment type="similarity">
    <text evidence="3">Belongs to the phosphoglycerate mutase family.</text>
</comment>
<evidence type="ECO:0000256" key="4">
    <source>
        <dbReference type="ARBA" id="ARBA00040907"/>
    </source>
</evidence>
<evidence type="ECO:0000313" key="9">
    <source>
        <dbReference type="Proteomes" id="UP000471633"/>
    </source>
</evidence>
<reference evidence="8" key="3">
    <citation type="submission" date="2021-06" db="EMBL/GenBank/DDBJ databases">
        <title>Chromosome-level genome assembly for S. haematobium.</title>
        <authorList>
            <person name="Stroehlein A.J."/>
        </authorList>
    </citation>
    <scope>NUCLEOTIDE SEQUENCE</scope>
</reference>
<keyword evidence="2" id="KW-0378">Hydrolase</keyword>
<name>A0A922LRR1_SCHHA</name>
<dbReference type="SUPFAM" id="SSF53254">
    <property type="entry name" value="Phosphoglycerate mutase-like"/>
    <property type="match status" value="1"/>
</dbReference>
<dbReference type="CDD" id="cd07067">
    <property type="entry name" value="HP_PGM_like"/>
    <property type="match status" value="1"/>
</dbReference>
<evidence type="ECO:0000256" key="7">
    <source>
        <dbReference type="PIRSR" id="PIRSR613078-2"/>
    </source>
</evidence>
<evidence type="ECO:0000313" key="8">
    <source>
        <dbReference type="EMBL" id="KAH9592183.1"/>
    </source>
</evidence>